<feature type="transmembrane region" description="Helical" evidence="1">
    <location>
        <begin position="75"/>
        <end position="96"/>
    </location>
</feature>
<organism evidence="2 3">
    <name type="scientific">Saccharomyces cerevisiae (strain YJM789)</name>
    <name type="common">Baker's yeast</name>
    <dbReference type="NCBI Taxonomy" id="307796"/>
    <lineage>
        <taxon>Eukaryota</taxon>
        <taxon>Fungi</taxon>
        <taxon>Dikarya</taxon>
        <taxon>Ascomycota</taxon>
        <taxon>Saccharomycotina</taxon>
        <taxon>Saccharomycetes</taxon>
        <taxon>Saccharomycetales</taxon>
        <taxon>Saccharomycetaceae</taxon>
        <taxon>Saccharomyces</taxon>
    </lineage>
</organism>
<accession>A6ZYN0</accession>
<keyword evidence="1" id="KW-0472">Membrane</keyword>
<name>A6ZYN0_YEAS7</name>
<reference evidence="2 3" key="1">
    <citation type="journal article" date="2007" name="Proc. Natl. Acad. Sci. U.S.A.">
        <title>Genome sequencing and comparative analysis of Saccharomyces cerevisiae strain YJM789.</title>
        <authorList>
            <person name="Wei W."/>
            <person name="McCusker J.H."/>
            <person name="Hyman R.W."/>
            <person name="Jones T."/>
            <person name="Ning Y."/>
            <person name="Cao Z."/>
            <person name="Gu Z."/>
            <person name="Bruno D."/>
            <person name="Miranda M."/>
            <person name="Nguyen M."/>
            <person name="Wilhelmy J."/>
            <person name="Komp C."/>
            <person name="Tamse R."/>
            <person name="Wang X."/>
            <person name="Jia P."/>
            <person name="Luedi P."/>
            <person name="Oefner P.J."/>
            <person name="David L."/>
            <person name="Dietrich F.S."/>
            <person name="Li Y."/>
            <person name="Davis R.W."/>
            <person name="Steinmetz L.M."/>
        </authorList>
    </citation>
    <scope>NUCLEOTIDE SEQUENCE [LARGE SCALE GENOMIC DNA]</scope>
    <source>
        <strain evidence="2 3">YJM789</strain>
    </source>
</reference>
<sequence>MEDTSRCIDDVLKIGQQEKEIRQAEFSDAQGEREEVKCIDYTVDLEAGLPRHESSGKSNTLKQCYNAVLGFLEELIIVIIIVLLLYSLTMVGLFYVMTMTKFLF</sequence>
<dbReference type="AlphaFoldDB" id="A6ZYN0"/>
<dbReference type="Proteomes" id="UP000007060">
    <property type="component" value="Unassembled WGS sequence"/>
</dbReference>
<comment type="caution">
    <text evidence="2">The sequence shown here is derived from an EMBL/GenBank/DDBJ whole genome shotgun (WGS) entry which is preliminary data.</text>
</comment>
<dbReference type="HOGENOM" id="CLU_160174_0_0_1"/>
<proteinExistence type="predicted"/>
<dbReference type="OrthoDB" id="4055998at2759"/>
<evidence type="ECO:0000313" key="3">
    <source>
        <dbReference type="Proteomes" id="UP000007060"/>
    </source>
</evidence>
<protein>
    <submittedName>
        <fullName evidence="2">Phosphate metabolism-related protein</fullName>
    </submittedName>
</protein>
<dbReference type="EMBL" id="AAFW02000145">
    <property type="protein sequence ID" value="EDN60610.1"/>
    <property type="molecule type" value="Genomic_DNA"/>
</dbReference>
<dbReference type="SMR" id="A6ZYN0"/>
<evidence type="ECO:0000313" key="2">
    <source>
        <dbReference type="EMBL" id="EDN60610.1"/>
    </source>
</evidence>
<evidence type="ECO:0000256" key="1">
    <source>
        <dbReference type="SAM" id="Phobius"/>
    </source>
</evidence>
<keyword evidence="1" id="KW-0812">Transmembrane</keyword>
<gene>
    <name evidence="2" type="primary">PHM6</name>
    <name evidence="2" type="ORF">SCY_1168</name>
</gene>
<keyword evidence="1" id="KW-1133">Transmembrane helix</keyword>